<sequence length="629" mass="67360">MPDAAVLDVPLSLDRRVLAALEAAARGGGDSSCRDLLAQLPAASRSSARGVVLGAGYSLWHASWPVPVPPSMGWLIEPGRVRRLTWQPRLRVIGGQPHLECLLDTPAPSRRLSIAVLTERQQLRLIRLGAPAPVSGLGALLARTGGEAGAARAVGDWLRALKPFLPGAPDAARALLEAERLHRRPAAAAGGDPRGAAPDQPFGIGIDYALPLPDGSVVVKGWLRDPLAMLAGLTATTAFGTSVEVACHTHPDPARPGQRLLFGRSQPTRDPGTGTHLTLAARLAGGHRVELVPPQPPLSASDQRDLLLRSIPVEALSGPGGAALLDGGLAPALAALQAAHRQGPRVAAVRRIGDPPTRPAWSVIVPLYRNLRFLRHQAAAFALDRSLAAAELVYVLDSPEQAEQLEHMLLGLHRAFGIAAQLVVHTRNFGFASAINSGVAASTGSRLLLLNSDVIPLAEPTAWLPRLQRHLDRTDNGVVGAKLLFDDDSLQHAGLHWALDEQGEWYNRHYHKGYPRDHAPACRSRSVPAVTGACLAVRRASFDQVGGICEDYVIGDYEDSDFCLKIRAAGGDCRYAADVELYHMERQSIREHAAYHRTAACHYNRRLHHGRWASAIAGIEAAFARSPAR</sequence>
<reference evidence="5 6" key="1">
    <citation type="submission" date="2023-07" db="EMBL/GenBank/DDBJ databases">
        <title>Genomic Encyclopedia of Type Strains, Phase IV (KMG-IV): sequencing the most valuable type-strain genomes for metagenomic binning, comparative biology and taxonomic classification.</title>
        <authorList>
            <person name="Goeker M."/>
        </authorList>
    </citation>
    <scope>NUCLEOTIDE SEQUENCE [LARGE SCALE GENOMIC DNA]</scope>
    <source>
        <strain evidence="5 6">DSM 19922</strain>
    </source>
</reference>
<dbReference type="Pfam" id="PF00535">
    <property type="entry name" value="Glycos_transf_2"/>
    <property type="match status" value="1"/>
</dbReference>
<keyword evidence="2" id="KW-0328">Glycosyltransferase</keyword>
<evidence type="ECO:0000313" key="6">
    <source>
        <dbReference type="Proteomes" id="UP001244552"/>
    </source>
</evidence>
<evidence type="ECO:0000256" key="3">
    <source>
        <dbReference type="ARBA" id="ARBA00022679"/>
    </source>
</evidence>
<comment type="similarity">
    <text evidence="1">Belongs to the glycosyltransferase 2 family.</text>
</comment>
<organism evidence="5 6">
    <name type="scientific">Azospirillum picis</name>
    <dbReference type="NCBI Taxonomy" id="488438"/>
    <lineage>
        <taxon>Bacteria</taxon>
        <taxon>Pseudomonadati</taxon>
        <taxon>Pseudomonadota</taxon>
        <taxon>Alphaproteobacteria</taxon>
        <taxon>Rhodospirillales</taxon>
        <taxon>Azospirillaceae</taxon>
        <taxon>Azospirillum</taxon>
    </lineage>
</organism>
<protein>
    <submittedName>
        <fullName evidence="5">GT2 family glycosyltransferase</fullName>
    </submittedName>
</protein>
<keyword evidence="6" id="KW-1185">Reference proteome</keyword>
<dbReference type="InterPro" id="IPR029044">
    <property type="entry name" value="Nucleotide-diphossugar_trans"/>
</dbReference>
<dbReference type="Proteomes" id="UP001244552">
    <property type="component" value="Unassembled WGS sequence"/>
</dbReference>
<dbReference type="PANTHER" id="PTHR43179:SF12">
    <property type="entry name" value="GALACTOFURANOSYLTRANSFERASE GLFT2"/>
    <property type="match status" value="1"/>
</dbReference>
<evidence type="ECO:0000256" key="1">
    <source>
        <dbReference type="ARBA" id="ARBA00006739"/>
    </source>
</evidence>
<dbReference type="Gene3D" id="3.90.550.10">
    <property type="entry name" value="Spore Coat Polysaccharide Biosynthesis Protein SpsA, Chain A"/>
    <property type="match status" value="1"/>
</dbReference>
<feature type="domain" description="Glycosyltransferase 2-like" evidence="4">
    <location>
        <begin position="362"/>
        <end position="545"/>
    </location>
</feature>
<accession>A0ABU0MU33</accession>
<evidence type="ECO:0000313" key="5">
    <source>
        <dbReference type="EMBL" id="MDQ0537009.1"/>
    </source>
</evidence>
<evidence type="ECO:0000259" key="4">
    <source>
        <dbReference type="Pfam" id="PF00535"/>
    </source>
</evidence>
<keyword evidence="3" id="KW-0808">Transferase</keyword>
<evidence type="ECO:0000256" key="2">
    <source>
        <dbReference type="ARBA" id="ARBA00022676"/>
    </source>
</evidence>
<proteinExistence type="inferred from homology"/>
<dbReference type="InterPro" id="IPR001173">
    <property type="entry name" value="Glyco_trans_2-like"/>
</dbReference>
<name>A0ABU0MU33_9PROT</name>
<dbReference type="PANTHER" id="PTHR43179">
    <property type="entry name" value="RHAMNOSYLTRANSFERASE WBBL"/>
    <property type="match status" value="1"/>
</dbReference>
<dbReference type="RefSeq" id="WP_209984103.1">
    <property type="nucleotide sequence ID" value="NZ_JAGINO010000013.1"/>
</dbReference>
<comment type="caution">
    <text evidence="5">The sequence shown here is derived from an EMBL/GenBank/DDBJ whole genome shotgun (WGS) entry which is preliminary data.</text>
</comment>
<dbReference type="EMBL" id="JAUSVU010000036">
    <property type="protein sequence ID" value="MDQ0537009.1"/>
    <property type="molecule type" value="Genomic_DNA"/>
</dbReference>
<dbReference type="SUPFAM" id="SSF53448">
    <property type="entry name" value="Nucleotide-diphospho-sugar transferases"/>
    <property type="match status" value="1"/>
</dbReference>
<gene>
    <name evidence="5" type="ORF">QO018_005908</name>
</gene>